<feature type="transmembrane region" description="Helical" evidence="14">
    <location>
        <begin position="46"/>
        <end position="70"/>
    </location>
</feature>
<evidence type="ECO:0000256" key="12">
    <source>
        <dbReference type="ARBA" id="ARBA00033708"/>
    </source>
</evidence>
<keyword evidence="11" id="KW-0739">Sodium transport</keyword>
<keyword evidence="8" id="KW-0915">Sodium</keyword>
<evidence type="ECO:0000256" key="13">
    <source>
        <dbReference type="RuleBase" id="RU362091"/>
    </source>
</evidence>
<feature type="transmembrane region" description="Helical" evidence="14">
    <location>
        <begin position="193"/>
        <end position="211"/>
    </location>
</feature>
<dbReference type="PATRIC" id="fig|1365253.3.peg.4679"/>
<dbReference type="Gene3D" id="1.20.1730.10">
    <property type="entry name" value="Sodium/glucose cotransporter"/>
    <property type="match status" value="1"/>
</dbReference>
<evidence type="ECO:0000313" key="15">
    <source>
        <dbReference type="EMBL" id="KZN43249.1"/>
    </source>
</evidence>
<evidence type="ECO:0000256" key="14">
    <source>
        <dbReference type="SAM" id="Phobius"/>
    </source>
</evidence>
<proteinExistence type="inferred from homology"/>
<dbReference type="Proteomes" id="UP000076587">
    <property type="component" value="Unassembled WGS sequence"/>
</dbReference>
<evidence type="ECO:0000313" key="16">
    <source>
        <dbReference type="Proteomes" id="UP000076587"/>
    </source>
</evidence>
<keyword evidence="3" id="KW-0813">Transport</keyword>
<keyword evidence="10 14" id="KW-0472">Membrane</keyword>
<keyword evidence="4" id="KW-1003">Cell membrane</keyword>
<evidence type="ECO:0000256" key="9">
    <source>
        <dbReference type="ARBA" id="ARBA00023065"/>
    </source>
</evidence>
<evidence type="ECO:0000256" key="6">
    <source>
        <dbReference type="ARBA" id="ARBA00022847"/>
    </source>
</evidence>
<feature type="transmembrane region" description="Helical" evidence="14">
    <location>
        <begin position="6"/>
        <end position="26"/>
    </location>
</feature>
<feature type="transmembrane region" description="Helical" evidence="14">
    <location>
        <begin position="453"/>
        <end position="471"/>
    </location>
</feature>
<feature type="transmembrane region" description="Helical" evidence="14">
    <location>
        <begin position="369"/>
        <end position="387"/>
    </location>
</feature>
<dbReference type="GO" id="GO:0006814">
    <property type="term" value="P:sodium ion transport"/>
    <property type="evidence" value="ECO:0007669"/>
    <property type="project" value="UniProtKB-KW"/>
</dbReference>
<protein>
    <recommendedName>
        <fullName evidence="17">Sodium/proline symporter</fullName>
    </recommendedName>
</protein>
<dbReference type="PANTHER" id="PTHR48086">
    <property type="entry name" value="SODIUM/PROLINE SYMPORTER-RELATED"/>
    <property type="match status" value="1"/>
</dbReference>
<evidence type="ECO:0000256" key="11">
    <source>
        <dbReference type="ARBA" id="ARBA00023201"/>
    </source>
</evidence>
<feature type="transmembrane region" description="Helical" evidence="14">
    <location>
        <begin position="162"/>
        <end position="181"/>
    </location>
</feature>
<dbReference type="PANTHER" id="PTHR48086:SF3">
    <property type="entry name" value="SODIUM_PROLINE SYMPORTER"/>
    <property type="match status" value="1"/>
</dbReference>
<evidence type="ECO:0000256" key="4">
    <source>
        <dbReference type="ARBA" id="ARBA00022475"/>
    </source>
</evidence>
<dbReference type="AlphaFoldDB" id="A0A166YQ05"/>
<dbReference type="Pfam" id="PF00474">
    <property type="entry name" value="SSF"/>
    <property type="match status" value="1"/>
</dbReference>
<feature type="transmembrane region" description="Helical" evidence="14">
    <location>
        <begin position="322"/>
        <end position="348"/>
    </location>
</feature>
<keyword evidence="5 14" id="KW-0812">Transmembrane</keyword>
<gene>
    <name evidence="15" type="ORF">N482_19180</name>
</gene>
<evidence type="ECO:0000256" key="10">
    <source>
        <dbReference type="ARBA" id="ARBA00023136"/>
    </source>
</evidence>
<dbReference type="GO" id="GO:0015293">
    <property type="term" value="F:symporter activity"/>
    <property type="evidence" value="ECO:0007669"/>
    <property type="project" value="UniProtKB-KW"/>
</dbReference>
<dbReference type="EMBL" id="AUXT01000209">
    <property type="protein sequence ID" value="KZN43249.1"/>
    <property type="molecule type" value="Genomic_DNA"/>
</dbReference>
<evidence type="ECO:0008006" key="17">
    <source>
        <dbReference type="Google" id="ProtNLM"/>
    </source>
</evidence>
<evidence type="ECO:0000256" key="7">
    <source>
        <dbReference type="ARBA" id="ARBA00022989"/>
    </source>
</evidence>
<dbReference type="GO" id="GO:0005886">
    <property type="term" value="C:plasma membrane"/>
    <property type="evidence" value="ECO:0007669"/>
    <property type="project" value="UniProtKB-SubCell"/>
</dbReference>
<name>A0A166YQ05_9GAMM</name>
<keyword evidence="9" id="KW-0406">Ion transport</keyword>
<feature type="transmembrane region" description="Helical" evidence="14">
    <location>
        <begin position="123"/>
        <end position="142"/>
    </location>
</feature>
<evidence type="ECO:0000256" key="1">
    <source>
        <dbReference type="ARBA" id="ARBA00004651"/>
    </source>
</evidence>
<feature type="transmembrane region" description="Helical" evidence="14">
    <location>
        <begin position="276"/>
        <end position="302"/>
    </location>
</feature>
<dbReference type="OrthoDB" id="9789704at2"/>
<dbReference type="PROSITE" id="PS50283">
    <property type="entry name" value="NA_SOLUT_SYMP_3"/>
    <property type="match status" value="1"/>
</dbReference>
<dbReference type="InterPro" id="IPR038377">
    <property type="entry name" value="Na/Glc_symporter_sf"/>
</dbReference>
<reference evidence="15 16" key="1">
    <citation type="submission" date="2013-07" db="EMBL/GenBank/DDBJ databases">
        <title>Comparative Genomic and Metabolomic Analysis of Twelve Strains of Pseudoalteromonas luteoviolacea.</title>
        <authorList>
            <person name="Vynne N.G."/>
            <person name="Mansson M."/>
            <person name="Gram L."/>
        </authorList>
    </citation>
    <scope>NUCLEOTIDE SEQUENCE [LARGE SCALE GENOMIC DNA]</scope>
    <source>
        <strain evidence="15 16">NCIMB 1942</strain>
    </source>
</reference>
<comment type="catalytic activity">
    <reaction evidence="12">
        <text>L-proline(in) + Na(+)(in) = L-proline(out) + Na(+)(out)</text>
        <dbReference type="Rhea" id="RHEA:28967"/>
        <dbReference type="ChEBI" id="CHEBI:29101"/>
        <dbReference type="ChEBI" id="CHEBI:60039"/>
    </reaction>
</comment>
<comment type="subcellular location">
    <subcellularLocation>
        <location evidence="1">Cell membrane</location>
        <topology evidence="1">Multi-pass membrane protein</topology>
    </subcellularLocation>
</comment>
<dbReference type="InterPro" id="IPR050277">
    <property type="entry name" value="Sodium:Solute_Symporter"/>
</dbReference>
<dbReference type="InterPro" id="IPR001734">
    <property type="entry name" value="Na/solute_symporter"/>
</dbReference>
<comment type="caution">
    <text evidence="15">The sequence shown here is derived from an EMBL/GenBank/DDBJ whole genome shotgun (WGS) entry which is preliminary data.</text>
</comment>
<feature type="transmembrane region" description="Helical" evidence="14">
    <location>
        <begin position="423"/>
        <end position="441"/>
    </location>
</feature>
<accession>A0A166YQ05</accession>
<feature type="transmembrane region" description="Helical" evidence="14">
    <location>
        <begin position="231"/>
        <end position="255"/>
    </location>
</feature>
<dbReference type="RefSeq" id="WP_063378979.1">
    <property type="nucleotide sequence ID" value="NZ_AUXT01000209.1"/>
</dbReference>
<evidence type="ECO:0000256" key="2">
    <source>
        <dbReference type="ARBA" id="ARBA00006434"/>
    </source>
</evidence>
<evidence type="ECO:0000256" key="8">
    <source>
        <dbReference type="ARBA" id="ARBA00023053"/>
    </source>
</evidence>
<sequence length="483" mass="52369">MEFDGAFAVFLVTLCIMFAFSFYGSIKAKKNDSSEEDLAGRSLNKWLVGLSSAATGNSGFIVTGAVGLGYTLGLQALWLPIAWFIGDLIFWQLFPSRLNRVSREYRSITLLDFLSEGLRGYSVRFLILIVSTLLIILLTFYTSAQWIAGRKFLTSVYQFSDVSALLFFSGTIVLYSAIGGFRGSVLVDTVQAVIRIMGTVLAIVAISWAAMKDSSFVPNINTAGEGFMDPFSIGSMITLLGFVSGFAFAAIGFGLGQPQIVSRYFAGNSPEDTAKAKWICIGFSQFTWMTMTIFGILLRGLMPELPDAEEGLGHFFKDNFPAIVAGIIFADVYATIAASSNSVLVSISQIINRDFLGALFKHRVVMTRTPFYFVIVVGVVSVVVSLFLPQNVFHIIVGSVSLIGASVGSAVMIKVMKWKHNGISLLLSVMVGFLSAFLWRISGIGEVFNESGVGIFCALCTNFAVCYLSSFKSNDVGSLGKNS</sequence>
<evidence type="ECO:0000256" key="5">
    <source>
        <dbReference type="ARBA" id="ARBA00022692"/>
    </source>
</evidence>
<organism evidence="15 16">
    <name type="scientific">Pseudoalteromonas luteoviolacea NCIMB 1942</name>
    <dbReference type="NCBI Taxonomy" id="1365253"/>
    <lineage>
        <taxon>Bacteria</taxon>
        <taxon>Pseudomonadati</taxon>
        <taxon>Pseudomonadota</taxon>
        <taxon>Gammaproteobacteria</taxon>
        <taxon>Alteromonadales</taxon>
        <taxon>Pseudoalteromonadaceae</taxon>
        <taxon>Pseudoalteromonas</taxon>
    </lineage>
</organism>
<keyword evidence="7 14" id="KW-1133">Transmembrane helix</keyword>
<feature type="transmembrane region" description="Helical" evidence="14">
    <location>
        <begin position="393"/>
        <end position="411"/>
    </location>
</feature>
<keyword evidence="6" id="KW-0769">Symport</keyword>
<comment type="similarity">
    <text evidence="2 13">Belongs to the sodium:solute symporter (SSF) (TC 2.A.21) family.</text>
</comment>
<feature type="transmembrane region" description="Helical" evidence="14">
    <location>
        <begin position="76"/>
        <end position="94"/>
    </location>
</feature>
<evidence type="ECO:0000256" key="3">
    <source>
        <dbReference type="ARBA" id="ARBA00022448"/>
    </source>
</evidence>